<dbReference type="AlphaFoldDB" id="A0AA86PZ31"/>
<dbReference type="EMBL" id="CATOUU010000718">
    <property type="protein sequence ID" value="CAI9943820.1"/>
    <property type="molecule type" value="Genomic_DNA"/>
</dbReference>
<protein>
    <submittedName>
        <fullName evidence="2">Hypothetical_protein</fullName>
    </submittedName>
</protein>
<proteinExistence type="predicted"/>
<dbReference type="Proteomes" id="UP001642409">
    <property type="component" value="Unassembled WGS sequence"/>
</dbReference>
<gene>
    <name evidence="1" type="ORF">HINF_LOCUS31465</name>
    <name evidence="2" type="ORF">HINF_LOCUS41682</name>
</gene>
<name>A0AA86PZ31_9EUKA</name>
<evidence type="ECO:0000313" key="1">
    <source>
        <dbReference type="EMBL" id="CAI9943820.1"/>
    </source>
</evidence>
<reference evidence="2 3" key="2">
    <citation type="submission" date="2024-07" db="EMBL/GenBank/DDBJ databases">
        <authorList>
            <person name="Akdeniz Z."/>
        </authorList>
    </citation>
    <scope>NUCLEOTIDE SEQUENCE [LARGE SCALE GENOMIC DNA]</scope>
</reference>
<accession>A0AA86PZ31</accession>
<evidence type="ECO:0000313" key="3">
    <source>
        <dbReference type="Proteomes" id="UP001642409"/>
    </source>
</evidence>
<evidence type="ECO:0000313" key="2">
    <source>
        <dbReference type="EMBL" id="CAL6046342.1"/>
    </source>
</evidence>
<keyword evidence="3" id="KW-1185">Reference proteome</keyword>
<reference evidence="1" key="1">
    <citation type="submission" date="2023-06" db="EMBL/GenBank/DDBJ databases">
        <authorList>
            <person name="Kurt Z."/>
        </authorList>
    </citation>
    <scope>NUCLEOTIDE SEQUENCE</scope>
</reference>
<dbReference type="EMBL" id="CAXDID020000167">
    <property type="protein sequence ID" value="CAL6046342.1"/>
    <property type="molecule type" value="Genomic_DNA"/>
</dbReference>
<organism evidence="1">
    <name type="scientific">Hexamita inflata</name>
    <dbReference type="NCBI Taxonomy" id="28002"/>
    <lineage>
        <taxon>Eukaryota</taxon>
        <taxon>Metamonada</taxon>
        <taxon>Diplomonadida</taxon>
        <taxon>Hexamitidae</taxon>
        <taxon>Hexamitinae</taxon>
        <taxon>Hexamita</taxon>
    </lineage>
</organism>
<comment type="caution">
    <text evidence="1">The sequence shown here is derived from an EMBL/GenBank/DDBJ whole genome shotgun (WGS) entry which is preliminary data.</text>
</comment>
<sequence length="102" mass="11881">MKKLYNNIQGWLLAHAACPPSIYTNILSQLIVRHQQACFQLHKLFSIEEVEQISLYARLRATVQLNKIFTFDEVQFSVYIRLRAAVLIQLMDVKNTNGLFLQ</sequence>